<proteinExistence type="inferred from homology"/>
<dbReference type="InterPro" id="IPR018202">
    <property type="entry name" value="Ser_caboxypep_ser_AS"/>
</dbReference>
<keyword evidence="9" id="KW-1185">Reference proteome</keyword>
<evidence type="ECO:0000256" key="7">
    <source>
        <dbReference type="RuleBase" id="RU361156"/>
    </source>
</evidence>
<dbReference type="Proteomes" id="UP001307889">
    <property type="component" value="Chromosome 2"/>
</dbReference>
<evidence type="ECO:0000256" key="4">
    <source>
        <dbReference type="ARBA" id="ARBA00022729"/>
    </source>
</evidence>
<keyword evidence="4 7" id="KW-0732">Signal</keyword>
<dbReference type="EMBL" id="AP028910">
    <property type="protein sequence ID" value="BES90578.1"/>
    <property type="molecule type" value="Genomic_DNA"/>
</dbReference>
<evidence type="ECO:0000256" key="6">
    <source>
        <dbReference type="ARBA" id="ARBA00023180"/>
    </source>
</evidence>
<gene>
    <name evidence="8" type="ORF">NTJ_03387</name>
</gene>
<dbReference type="PANTHER" id="PTHR11802:SF472">
    <property type="entry name" value="SERINE CARBOXYPEPTIDASE CPVL-RELATED"/>
    <property type="match status" value="1"/>
</dbReference>
<reference evidence="8 9" key="1">
    <citation type="submission" date="2023-09" db="EMBL/GenBank/DDBJ databases">
        <title>Nesidiocoris tenuis whole genome shotgun sequence.</title>
        <authorList>
            <person name="Shibata T."/>
            <person name="Shimoda M."/>
            <person name="Kobayashi T."/>
            <person name="Uehara T."/>
        </authorList>
    </citation>
    <scope>NUCLEOTIDE SEQUENCE [LARGE SCALE GENOMIC DNA]</scope>
    <source>
        <strain evidence="8 9">Japan</strain>
    </source>
</reference>
<keyword evidence="5 7" id="KW-0378">Hydrolase</keyword>
<accession>A0ABN7AF19</accession>
<dbReference type="PROSITE" id="PS00131">
    <property type="entry name" value="CARBOXYPEPT_SER_SER"/>
    <property type="match status" value="1"/>
</dbReference>
<evidence type="ECO:0000256" key="2">
    <source>
        <dbReference type="ARBA" id="ARBA00022645"/>
    </source>
</evidence>
<keyword evidence="6" id="KW-0325">Glycoprotein</keyword>
<name>A0ABN7AF19_9HEMI</name>
<evidence type="ECO:0000313" key="8">
    <source>
        <dbReference type="EMBL" id="BES90578.1"/>
    </source>
</evidence>
<feature type="chain" id="PRO_5044960206" description="Carboxypeptidase" evidence="7">
    <location>
        <begin position="21"/>
        <end position="455"/>
    </location>
</feature>
<protein>
    <recommendedName>
        <fullName evidence="7">Carboxypeptidase</fullName>
        <ecNumber evidence="7">3.4.16.-</ecNumber>
    </recommendedName>
</protein>
<dbReference type="GO" id="GO:0004180">
    <property type="term" value="F:carboxypeptidase activity"/>
    <property type="evidence" value="ECO:0007669"/>
    <property type="project" value="UniProtKB-KW"/>
</dbReference>
<dbReference type="Pfam" id="PF00450">
    <property type="entry name" value="Peptidase_S10"/>
    <property type="match status" value="1"/>
</dbReference>
<keyword evidence="3 7" id="KW-0645">Protease</keyword>
<dbReference type="InterPro" id="IPR029058">
    <property type="entry name" value="AB_hydrolase_fold"/>
</dbReference>
<sequence>MGLSLLLLGIICASVHISTTSPIADSASNTGKPLFLTPYVEEGRFIEARTASRVPSLPGAPTVESYSGYLTVNKEYNSNLFFWFFPAENNRQKAPFALWLQGGPGGSSLYGTFAENGPFSINEDDLTLTQGKHYWSQELNMIYIDSPVGTGFSFTQYEEGFATNETRVGADLYSALVQFFQLFPEYKKNKFFITGESYAGKYIPALAHTIHVNNPSADLKINLVGFAIGDGWIDPRNMMVYSEYLLQHGIVDEKTAAAMKIHEKNATALIDQKKFHEATEEWHKVVGLFEAATGGELSTYDYTLVHNNFDGDEDLISRYLNQPHVRKAIHVGDLVYNDGSKVSQHLFDDMTKSVADWLEELLDHYKVLLYNGQLDIIVAYPLTMSFVKTLKWSGAAAYAKASRELWYVENELAGFHKTVGNFTEILVRNAGHMVPGDQPLWALDMITRFTQGIPF</sequence>
<keyword evidence="2 7" id="KW-0121">Carboxypeptidase</keyword>
<dbReference type="EC" id="3.4.16.-" evidence="7"/>
<evidence type="ECO:0000256" key="1">
    <source>
        <dbReference type="ARBA" id="ARBA00009431"/>
    </source>
</evidence>
<evidence type="ECO:0000256" key="3">
    <source>
        <dbReference type="ARBA" id="ARBA00022670"/>
    </source>
</evidence>
<organism evidence="8 9">
    <name type="scientific">Nesidiocoris tenuis</name>
    <dbReference type="NCBI Taxonomy" id="355587"/>
    <lineage>
        <taxon>Eukaryota</taxon>
        <taxon>Metazoa</taxon>
        <taxon>Ecdysozoa</taxon>
        <taxon>Arthropoda</taxon>
        <taxon>Hexapoda</taxon>
        <taxon>Insecta</taxon>
        <taxon>Pterygota</taxon>
        <taxon>Neoptera</taxon>
        <taxon>Paraneoptera</taxon>
        <taxon>Hemiptera</taxon>
        <taxon>Heteroptera</taxon>
        <taxon>Panheteroptera</taxon>
        <taxon>Cimicomorpha</taxon>
        <taxon>Miridae</taxon>
        <taxon>Dicyphina</taxon>
        <taxon>Nesidiocoris</taxon>
    </lineage>
</organism>
<evidence type="ECO:0000256" key="5">
    <source>
        <dbReference type="ARBA" id="ARBA00022801"/>
    </source>
</evidence>
<dbReference type="PROSITE" id="PS00560">
    <property type="entry name" value="CARBOXYPEPT_SER_HIS"/>
    <property type="match status" value="1"/>
</dbReference>
<dbReference type="InterPro" id="IPR001563">
    <property type="entry name" value="Peptidase_S10"/>
</dbReference>
<dbReference type="InterPro" id="IPR033124">
    <property type="entry name" value="Ser_caboxypep_his_AS"/>
</dbReference>
<dbReference type="PANTHER" id="PTHR11802">
    <property type="entry name" value="SERINE PROTEASE FAMILY S10 SERINE CARBOXYPEPTIDASE"/>
    <property type="match status" value="1"/>
</dbReference>
<dbReference type="Gene3D" id="3.40.50.1820">
    <property type="entry name" value="alpha/beta hydrolase"/>
    <property type="match status" value="1"/>
</dbReference>
<comment type="similarity">
    <text evidence="1 7">Belongs to the peptidase S10 family.</text>
</comment>
<feature type="signal peptide" evidence="7">
    <location>
        <begin position="1"/>
        <end position="20"/>
    </location>
</feature>
<dbReference type="PRINTS" id="PR00724">
    <property type="entry name" value="CRBOXYPTASEC"/>
</dbReference>
<dbReference type="SUPFAM" id="SSF53474">
    <property type="entry name" value="alpha/beta-Hydrolases"/>
    <property type="match status" value="1"/>
</dbReference>
<evidence type="ECO:0000313" key="9">
    <source>
        <dbReference type="Proteomes" id="UP001307889"/>
    </source>
</evidence>